<evidence type="ECO:0000259" key="3">
    <source>
        <dbReference type="Pfam" id="PF20269"/>
    </source>
</evidence>
<dbReference type="Proteomes" id="UP000432015">
    <property type="component" value="Unassembled WGS sequence"/>
</dbReference>
<keyword evidence="6" id="KW-1185">Reference proteome</keyword>
<name>A0A7K1KTA6_9ACTN</name>
<accession>A0A7K1KTA6</accession>
<dbReference type="InterPro" id="IPR046922">
    <property type="entry name" value="CATRA-N"/>
</dbReference>
<gene>
    <name evidence="5" type="ORF">GNZ18_02240</name>
</gene>
<dbReference type="PANTHER" id="PTHR47705">
    <property type="entry name" value="AGAP000321-PA"/>
    <property type="match status" value="1"/>
</dbReference>
<proteinExistence type="predicted"/>
<dbReference type="Pfam" id="PF20269">
    <property type="entry name" value="CATRA-N"/>
    <property type="match status" value="1"/>
</dbReference>
<dbReference type="AlphaFoldDB" id="A0A7K1KTA6"/>
<dbReference type="Pfam" id="PF01048">
    <property type="entry name" value="PNP_UDP_1"/>
    <property type="match status" value="1"/>
</dbReference>
<evidence type="ECO:0000313" key="6">
    <source>
        <dbReference type="Proteomes" id="UP000432015"/>
    </source>
</evidence>
<dbReference type="NCBIfam" id="NF038357">
    <property type="entry name" value="BN6_48550_fam"/>
    <property type="match status" value="1"/>
</dbReference>
<dbReference type="GO" id="GO:0003824">
    <property type="term" value="F:catalytic activity"/>
    <property type="evidence" value="ECO:0007669"/>
    <property type="project" value="InterPro"/>
</dbReference>
<evidence type="ECO:0000259" key="2">
    <source>
        <dbReference type="Pfam" id="PF01048"/>
    </source>
</evidence>
<feature type="domain" description="CASPASE and TPR Repeat-Associated N-terminal" evidence="3">
    <location>
        <begin position="10"/>
        <end position="197"/>
    </location>
</feature>
<dbReference type="InterPro" id="IPR035994">
    <property type="entry name" value="Nucleoside_phosphorylase_sf"/>
</dbReference>
<evidence type="ECO:0000259" key="4">
    <source>
        <dbReference type="Pfam" id="PF20270"/>
    </source>
</evidence>
<evidence type="ECO:0000256" key="1">
    <source>
        <dbReference type="SAM" id="MobiDB-lite"/>
    </source>
</evidence>
<dbReference type="InterPro" id="IPR046923">
    <property type="entry name" value="CATRA-C"/>
</dbReference>
<dbReference type="Gene3D" id="3.40.50.1580">
    <property type="entry name" value="Nucleoside phosphorylase domain"/>
    <property type="match status" value="1"/>
</dbReference>
<dbReference type="InterPro" id="IPR000845">
    <property type="entry name" value="Nucleoside_phosphorylase_d"/>
</dbReference>
<dbReference type="Pfam" id="PF20270">
    <property type="entry name" value="CATRA-C"/>
    <property type="match status" value="1"/>
</dbReference>
<sequence length="670" mass="72116">MGGNRVVEQELVAHVFAPLDGPASAAALTALRRIWERCADVLGMTEPVPSTGLRDTVPPSLKRVPNGAVAAREHRDHDLQMVLRREHDVLHLVLVSAAPRGGTPGPGWADHERLLGRVLGPTDVFIGTALLALGKTTGNGVPPEEAPGWSRQPARLPGGIVAWEYGPAAQPTADRRIRVLGAPDQDDLLSAWTWSRGTADDMPFLGRYLMHMAKSRYQMRVHATFPDVRDVCDRLRDGASDALSLARSLGQGDALADRLAELGLDQARASGRVAEAKTMRRTVEIALDNAAAVLGPGTAESGFVADDLRLARWFRQRLDDEIAYLDAASEAGRGLWRLDAHAPGRAKRRRAVEEPTIGIVSALPEEFNAVRAFVRDARRRNVAGDRADYVVGTMTGADPDRPHGVALTLMGDTANDAAADACANLVRSFPTVGYVLMVGIAAGVPDPGHPDRHVRLGDIVVSTWGVIDYDHVVDRPDGLSLRQPFPRPSPLLVRRARYLEAEEQLGRRAWEDLLARGAAVLQGFDRPPDATDVLYMSDGAQAPTPHPDRAASGHRPGHPKVHYGFVGSADRALRNAATRDRLAAEHALRAVEMEGKGIGVASFSSGLEWLVVRGVSDYGDTRTDRTWRRYASLAAASYGAALLAECPPLTPRGGRTAEVSARAPDGVETA</sequence>
<dbReference type="SUPFAM" id="SSF53167">
    <property type="entry name" value="Purine and uridine phosphorylases"/>
    <property type="match status" value="1"/>
</dbReference>
<feature type="region of interest" description="Disordered" evidence="1">
    <location>
        <begin position="649"/>
        <end position="670"/>
    </location>
</feature>
<dbReference type="PANTHER" id="PTHR47705:SF1">
    <property type="entry name" value="PNP_UDP_1 DOMAIN-CONTAINING PROTEIN"/>
    <property type="match status" value="1"/>
</dbReference>
<reference evidence="5 6" key="1">
    <citation type="submission" date="2019-11" db="EMBL/GenBank/DDBJ databases">
        <authorList>
            <person name="Cao P."/>
        </authorList>
    </citation>
    <scope>NUCLEOTIDE SEQUENCE [LARGE SCALE GENOMIC DNA]</scope>
    <source>
        <strain evidence="5 6">NEAU-AAG5</strain>
    </source>
</reference>
<protein>
    <recommendedName>
        <fullName evidence="7">Nucleoside phosphorylase domain-containing protein</fullName>
    </recommendedName>
</protein>
<dbReference type="GO" id="GO:0009116">
    <property type="term" value="P:nucleoside metabolic process"/>
    <property type="evidence" value="ECO:0007669"/>
    <property type="project" value="InterPro"/>
</dbReference>
<dbReference type="RefSeq" id="WP_156214374.1">
    <property type="nucleotide sequence ID" value="NZ_WOFH01000001.1"/>
</dbReference>
<feature type="domain" description="CASPASE and TPR Repeat-Associated C-terminal" evidence="4">
    <location>
        <begin position="203"/>
        <end position="330"/>
    </location>
</feature>
<evidence type="ECO:0008006" key="7">
    <source>
        <dbReference type="Google" id="ProtNLM"/>
    </source>
</evidence>
<dbReference type="EMBL" id="WOFH01000001">
    <property type="protein sequence ID" value="MUN35424.1"/>
    <property type="molecule type" value="Genomic_DNA"/>
</dbReference>
<evidence type="ECO:0000313" key="5">
    <source>
        <dbReference type="EMBL" id="MUN35424.1"/>
    </source>
</evidence>
<feature type="domain" description="Nucleoside phosphorylase" evidence="2">
    <location>
        <begin position="356"/>
        <end position="627"/>
    </location>
</feature>
<comment type="caution">
    <text evidence="5">The sequence shown here is derived from an EMBL/GenBank/DDBJ whole genome shotgun (WGS) entry which is preliminary data.</text>
</comment>
<organism evidence="5 6">
    <name type="scientific">Actinomadura litoris</name>
    <dbReference type="NCBI Taxonomy" id="2678616"/>
    <lineage>
        <taxon>Bacteria</taxon>
        <taxon>Bacillati</taxon>
        <taxon>Actinomycetota</taxon>
        <taxon>Actinomycetes</taxon>
        <taxon>Streptosporangiales</taxon>
        <taxon>Thermomonosporaceae</taxon>
        <taxon>Actinomadura</taxon>
    </lineage>
</organism>